<dbReference type="Proteomes" id="UP000297245">
    <property type="component" value="Unassembled WGS sequence"/>
</dbReference>
<dbReference type="EMBL" id="ML179114">
    <property type="protein sequence ID" value="THU99738.1"/>
    <property type="molecule type" value="Genomic_DNA"/>
</dbReference>
<keyword evidence="3" id="KW-1185">Reference proteome</keyword>
<accession>A0A4S8MCG6</accession>
<evidence type="ECO:0000313" key="3">
    <source>
        <dbReference type="Proteomes" id="UP000297245"/>
    </source>
</evidence>
<name>A0A4S8MCG6_DENBC</name>
<sequence length="258" mass="27786">MWFTFPVVDLEFHSSNLGGVWEVAGSAAPAGPTPVIPATLSTDVILLYPHPPTSFPTLIMSLLSIRDIPATRYHCDFRLTNTALSSAFAQQYYLDNTDTIPLTIKVNTSRAVTFMVPVETLTSHYCPPGSQLILGRDVQAACIQASEPDLPDTLQQSFSQLVPTQPVALSTSYSFGASVFSVSPQSATAFRENPGVAEKPLHDNNSEHVTFGTSMSPPQLPPQLTSQPRTFEPSTLSVPNPNSGAAENLLSTDNNSQH</sequence>
<feature type="compositionally biased region" description="Polar residues" evidence="1">
    <location>
        <begin position="232"/>
        <end position="258"/>
    </location>
</feature>
<reference evidence="2 3" key="1">
    <citation type="journal article" date="2019" name="Nat. Ecol. Evol.">
        <title>Megaphylogeny resolves global patterns of mushroom evolution.</title>
        <authorList>
            <person name="Varga T."/>
            <person name="Krizsan K."/>
            <person name="Foldi C."/>
            <person name="Dima B."/>
            <person name="Sanchez-Garcia M."/>
            <person name="Sanchez-Ramirez S."/>
            <person name="Szollosi G.J."/>
            <person name="Szarkandi J.G."/>
            <person name="Papp V."/>
            <person name="Albert L."/>
            <person name="Andreopoulos W."/>
            <person name="Angelini C."/>
            <person name="Antonin V."/>
            <person name="Barry K.W."/>
            <person name="Bougher N.L."/>
            <person name="Buchanan P."/>
            <person name="Buyck B."/>
            <person name="Bense V."/>
            <person name="Catcheside P."/>
            <person name="Chovatia M."/>
            <person name="Cooper J."/>
            <person name="Damon W."/>
            <person name="Desjardin D."/>
            <person name="Finy P."/>
            <person name="Geml J."/>
            <person name="Haridas S."/>
            <person name="Hughes K."/>
            <person name="Justo A."/>
            <person name="Karasinski D."/>
            <person name="Kautmanova I."/>
            <person name="Kiss B."/>
            <person name="Kocsube S."/>
            <person name="Kotiranta H."/>
            <person name="LaButti K.M."/>
            <person name="Lechner B.E."/>
            <person name="Liimatainen K."/>
            <person name="Lipzen A."/>
            <person name="Lukacs Z."/>
            <person name="Mihaltcheva S."/>
            <person name="Morgado L.N."/>
            <person name="Niskanen T."/>
            <person name="Noordeloos M.E."/>
            <person name="Ohm R.A."/>
            <person name="Ortiz-Santana B."/>
            <person name="Ovrebo C."/>
            <person name="Racz N."/>
            <person name="Riley R."/>
            <person name="Savchenko A."/>
            <person name="Shiryaev A."/>
            <person name="Soop K."/>
            <person name="Spirin V."/>
            <person name="Szebenyi C."/>
            <person name="Tomsovsky M."/>
            <person name="Tulloss R.E."/>
            <person name="Uehling J."/>
            <person name="Grigoriev I.V."/>
            <person name="Vagvolgyi C."/>
            <person name="Papp T."/>
            <person name="Martin F.M."/>
            <person name="Miettinen O."/>
            <person name="Hibbett D.S."/>
            <person name="Nagy L.G."/>
        </authorList>
    </citation>
    <scope>NUCLEOTIDE SEQUENCE [LARGE SCALE GENOMIC DNA]</scope>
    <source>
        <strain evidence="2 3">CBS 962.96</strain>
    </source>
</reference>
<evidence type="ECO:0000256" key="1">
    <source>
        <dbReference type="SAM" id="MobiDB-lite"/>
    </source>
</evidence>
<feature type="compositionally biased region" description="Low complexity" evidence="1">
    <location>
        <begin position="213"/>
        <end position="228"/>
    </location>
</feature>
<protein>
    <submittedName>
        <fullName evidence="2">Uncharacterized protein</fullName>
    </submittedName>
</protein>
<organism evidence="2 3">
    <name type="scientific">Dendrothele bispora (strain CBS 962.96)</name>
    <dbReference type="NCBI Taxonomy" id="1314807"/>
    <lineage>
        <taxon>Eukaryota</taxon>
        <taxon>Fungi</taxon>
        <taxon>Dikarya</taxon>
        <taxon>Basidiomycota</taxon>
        <taxon>Agaricomycotina</taxon>
        <taxon>Agaricomycetes</taxon>
        <taxon>Agaricomycetidae</taxon>
        <taxon>Agaricales</taxon>
        <taxon>Agaricales incertae sedis</taxon>
        <taxon>Dendrothele</taxon>
    </lineage>
</organism>
<proteinExistence type="predicted"/>
<evidence type="ECO:0000313" key="2">
    <source>
        <dbReference type="EMBL" id="THU99738.1"/>
    </source>
</evidence>
<feature type="region of interest" description="Disordered" evidence="1">
    <location>
        <begin position="195"/>
        <end position="258"/>
    </location>
</feature>
<gene>
    <name evidence="2" type="ORF">K435DRAFT_794677</name>
</gene>
<dbReference type="AlphaFoldDB" id="A0A4S8MCG6"/>